<organism evidence="1 2">
    <name type="scientific">Parasponia andersonii</name>
    <name type="common">Sponia andersonii</name>
    <dbReference type="NCBI Taxonomy" id="3476"/>
    <lineage>
        <taxon>Eukaryota</taxon>
        <taxon>Viridiplantae</taxon>
        <taxon>Streptophyta</taxon>
        <taxon>Embryophyta</taxon>
        <taxon>Tracheophyta</taxon>
        <taxon>Spermatophyta</taxon>
        <taxon>Magnoliopsida</taxon>
        <taxon>eudicotyledons</taxon>
        <taxon>Gunneridae</taxon>
        <taxon>Pentapetalae</taxon>
        <taxon>rosids</taxon>
        <taxon>fabids</taxon>
        <taxon>Rosales</taxon>
        <taxon>Cannabaceae</taxon>
        <taxon>Parasponia</taxon>
    </lineage>
</organism>
<dbReference type="Proteomes" id="UP000237105">
    <property type="component" value="Unassembled WGS sequence"/>
</dbReference>
<protein>
    <submittedName>
        <fullName evidence="1">Uncharacterized protein</fullName>
    </submittedName>
</protein>
<feature type="non-terminal residue" evidence="1">
    <location>
        <position position="62"/>
    </location>
</feature>
<dbReference type="AlphaFoldDB" id="A0A2P5AT11"/>
<dbReference type="EMBL" id="JXTB01000458">
    <property type="protein sequence ID" value="PON39683.1"/>
    <property type="molecule type" value="Genomic_DNA"/>
</dbReference>
<keyword evidence="2" id="KW-1185">Reference proteome</keyword>
<proteinExistence type="predicted"/>
<gene>
    <name evidence="1" type="ORF">PanWU01x14_303230</name>
</gene>
<sequence>MKHEIKEINTKIYHTIRAVGNQPLAALIRMAYTRAKVPEPRYYKGSKGLILPRSATRLGGSK</sequence>
<comment type="caution">
    <text evidence="1">The sequence shown here is derived from an EMBL/GenBank/DDBJ whole genome shotgun (WGS) entry which is preliminary data.</text>
</comment>
<accession>A0A2P5AT11</accession>
<evidence type="ECO:0000313" key="1">
    <source>
        <dbReference type="EMBL" id="PON39683.1"/>
    </source>
</evidence>
<reference evidence="2" key="1">
    <citation type="submission" date="2016-06" db="EMBL/GenBank/DDBJ databases">
        <title>Parallel loss of symbiosis genes in relatives of nitrogen-fixing non-legume Parasponia.</title>
        <authorList>
            <person name="Van Velzen R."/>
            <person name="Holmer R."/>
            <person name="Bu F."/>
            <person name="Rutten L."/>
            <person name="Van Zeijl A."/>
            <person name="Liu W."/>
            <person name="Santuari L."/>
            <person name="Cao Q."/>
            <person name="Sharma T."/>
            <person name="Shen D."/>
            <person name="Roswanjaya Y."/>
            <person name="Wardhani T."/>
            <person name="Kalhor M.S."/>
            <person name="Jansen J."/>
            <person name="Van den Hoogen J."/>
            <person name="Gungor B."/>
            <person name="Hartog M."/>
            <person name="Hontelez J."/>
            <person name="Verver J."/>
            <person name="Yang W.-C."/>
            <person name="Schijlen E."/>
            <person name="Repin R."/>
            <person name="Schilthuizen M."/>
            <person name="Schranz E."/>
            <person name="Heidstra R."/>
            <person name="Miyata K."/>
            <person name="Fedorova E."/>
            <person name="Kohlen W."/>
            <person name="Bisseling T."/>
            <person name="Smit S."/>
            <person name="Geurts R."/>
        </authorList>
    </citation>
    <scope>NUCLEOTIDE SEQUENCE [LARGE SCALE GENOMIC DNA]</scope>
    <source>
        <strain evidence="2">cv. WU1-14</strain>
    </source>
</reference>
<name>A0A2P5AT11_PARAD</name>
<evidence type="ECO:0000313" key="2">
    <source>
        <dbReference type="Proteomes" id="UP000237105"/>
    </source>
</evidence>